<dbReference type="AlphaFoldDB" id="A0A088E9F7"/>
<evidence type="ECO:0000313" key="7">
    <source>
        <dbReference type="Proteomes" id="UP000029084"/>
    </source>
</evidence>
<evidence type="ECO:0000313" key="11">
    <source>
        <dbReference type="Proteomes" id="UP000062475"/>
    </source>
</evidence>
<dbReference type="RefSeq" id="WP_012021763.1">
    <property type="nucleotide sequence ID" value="NZ_CP008822.1"/>
</dbReference>
<reference evidence="1 7" key="1">
    <citation type="journal article" date="2014" name="J. Bacteriol.">
        <title>Role of an Archaeal PitA Transporter in the Copper and Arsenic Resistance of Metallosphaera sedula, an Extreme Thermoacidophile.</title>
        <authorList>
            <person name="McCarthy S."/>
            <person name="Ai C."/>
            <person name="Wheaton G."/>
            <person name="Tevatia R."/>
            <person name="Eckrich V."/>
            <person name="Kelly R."/>
            <person name="Blum P."/>
        </authorList>
    </citation>
    <scope>NUCLEOTIDE SEQUENCE [LARGE SCALE GENOMIC DNA]</scope>
    <source>
        <strain evidence="1 7">CuR1</strain>
    </source>
</reference>
<dbReference type="EMBL" id="CP012174">
    <property type="protein sequence ID" value="AKV79281.1"/>
    <property type="molecule type" value="Genomic_DNA"/>
</dbReference>
<evidence type="ECO:0000313" key="12">
    <source>
        <dbReference type="Proteomes" id="UP000068832"/>
    </source>
</evidence>
<dbReference type="Proteomes" id="UP000061362">
    <property type="component" value="Chromosome"/>
</dbReference>
<dbReference type="OrthoDB" id="34161at2157"/>
<dbReference type="Proteomes" id="UP000068832">
    <property type="component" value="Chromosome"/>
</dbReference>
<dbReference type="Proteomes" id="UP000029084">
    <property type="component" value="Chromosome"/>
</dbReference>
<dbReference type="EMBL" id="CP008822">
    <property type="protein sequence ID" value="AIM27960.1"/>
    <property type="molecule type" value="Genomic_DNA"/>
</dbReference>
<dbReference type="EMBL" id="CP012175">
    <property type="protein sequence ID" value="AKV81526.1"/>
    <property type="molecule type" value="Genomic_DNA"/>
</dbReference>
<evidence type="ECO:0000313" key="4">
    <source>
        <dbReference type="EMBL" id="AKV79281.1"/>
    </source>
</evidence>
<evidence type="ECO:0000313" key="3">
    <source>
        <dbReference type="EMBL" id="AKV77029.1"/>
    </source>
</evidence>
<dbReference type="OMA" id="THICPNA"/>
<evidence type="ECO:0000313" key="2">
    <source>
        <dbReference type="EMBL" id="AKV74793.1"/>
    </source>
</evidence>
<dbReference type="Proteomes" id="UP000062475">
    <property type="component" value="Chromosome"/>
</dbReference>
<reference evidence="6 8" key="3">
    <citation type="submission" date="2015-07" db="EMBL/GenBank/DDBJ databases">
        <title>Physiological, transcriptional responses and genome re-sequencing of acid resistant extremely thermoacidophilic Metallosphaera sedula SARC-M1.</title>
        <authorList>
            <person name="Ai C."/>
            <person name="McCarthy S."/>
            <person name="Eckrich V."/>
            <person name="Rudrappa D."/>
            <person name="Qiu G."/>
            <person name="Blum P."/>
        </authorList>
    </citation>
    <scope>NUCLEOTIDE SEQUENCE [LARGE SCALE GENOMIC DNA]</scope>
    <source>
        <strain evidence="6 8">SARC-M1</strain>
    </source>
</reference>
<accession>A0A088E9F7</accession>
<evidence type="ECO:0000313" key="9">
    <source>
        <dbReference type="Proteomes" id="UP000061362"/>
    </source>
</evidence>
<dbReference type="Proteomes" id="UP000056255">
    <property type="component" value="Chromosome"/>
</dbReference>
<dbReference type="EMBL" id="CP012173">
    <property type="protein sequence ID" value="AKV77029.1"/>
    <property type="molecule type" value="Genomic_DNA"/>
</dbReference>
<evidence type="ECO:0000313" key="10">
    <source>
        <dbReference type="Proteomes" id="UP000062398"/>
    </source>
</evidence>
<name>A0A088E9F7_9CREN</name>
<organism evidence="1 7">
    <name type="scientific">Metallosphaera sedula</name>
    <dbReference type="NCBI Taxonomy" id="43687"/>
    <lineage>
        <taxon>Archaea</taxon>
        <taxon>Thermoproteota</taxon>
        <taxon>Thermoprotei</taxon>
        <taxon>Sulfolobales</taxon>
        <taxon>Sulfolobaceae</taxon>
        <taxon>Metallosphaera</taxon>
    </lineage>
</organism>
<dbReference type="PATRIC" id="fig|43687.5.peg.1964"/>
<protein>
    <recommendedName>
        <fullName evidence="13">DUF1177 domain-containing protein</fullName>
    </recommendedName>
</protein>
<dbReference type="GeneID" id="91756344"/>
<evidence type="ECO:0000313" key="5">
    <source>
        <dbReference type="EMBL" id="AKV81526.1"/>
    </source>
</evidence>
<reference evidence="9 10" key="2">
    <citation type="journal article" date="2015" name="Genome Announc.">
        <title>Complete Genome Sequences of Evolved Arsenate-Resistant Metallosphaera sedula Strains.</title>
        <authorList>
            <person name="Ai C."/>
            <person name="McCarthy S."/>
            <person name="Schackwitz W."/>
            <person name="Martin J."/>
            <person name="Lipzen A."/>
            <person name="Blum P."/>
        </authorList>
    </citation>
    <scope>NUCLEOTIDE SEQUENCE [LARGE SCALE GENOMIC DNA]</scope>
    <source>
        <strain evidence="4 10">ARS120-1</strain>
        <strain evidence="5 9">ARS120-2</strain>
        <strain evidence="2 12">ARS50-1</strain>
        <strain evidence="3 11">ARS50-2</strain>
    </source>
</reference>
<evidence type="ECO:0000313" key="8">
    <source>
        <dbReference type="Proteomes" id="UP000056255"/>
    </source>
</evidence>
<dbReference type="EMBL" id="CP012176">
    <property type="protein sequence ID" value="AKV83759.1"/>
    <property type="molecule type" value="Genomic_DNA"/>
</dbReference>
<dbReference type="EMBL" id="CP012172">
    <property type="protein sequence ID" value="AKV74793.1"/>
    <property type="molecule type" value="Genomic_DNA"/>
</dbReference>
<evidence type="ECO:0008006" key="13">
    <source>
        <dbReference type="Google" id="ProtNLM"/>
    </source>
</evidence>
<proteinExistence type="predicted"/>
<evidence type="ECO:0000313" key="1">
    <source>
        <dbReference type="EMBL" id="AIM27960.1"/>
    </source>
</evidence>
<gene>
    <name evidence="1" type="ORF">HA72_1822</name>
    <name evidence="2" type="ORF">MsedA_1865</name>
    <name evidence="3" type="ORF">MsedB_1867</name>
    <name evidence="4" type="ORF">MsedC_1865</name>
    <name evidence="5" type="ORF">MsedD_1866</name>
    <name evidence="6" type="ORF">MsedE_1866</name>
</gene>
<dbReference type="InterPro" id="IPR009561">
    <property type="entry name" value="DUF1177"/>
</dbReference>
<sequence length="291" mass="32457">MILKTLLDVIDILESRDPVERIRRRLEGRVKFDEVVVEGVPFIKALYEGGGRRVEILGRLGAIQTGEKGLVSDADGAVVSLTTLLELLNLREKGIELKLDVSFATNLSTTARLIPHSPFKFMVPPVGLDEALKVEVDPQATTVLSIDSTKGNRLAKYDDFALTHVIKDGYILKLSDEVLDIYNRVTEHEVYMVPLTSGDLTPLDVNVYHISTLISPWLYTSAPVVGLATVSPRAIPGYETGVMNLNMLEHASRFCLEFLKYMEKGGSVYNEEELRELERRFGPSNLVRRAV</sequence>
<evidence type="ECO:0000313" key="6">
    <source>
        <dbReference type="EMBL" id="AKV83759.1"/>
    </source>
</evidence>
<dbReference type="Proteomes" id="UP000062398">
    <property type="component" value="Chromosome"/>
</dbReference>
<dbReference type="Pfam" id="PF06675">
    <property type="entry name" value="DUF1177"/>
    <property type="match status" value="1"/>
</dbReference>